<accession>A0A518I9Z3</accession>
<name>A0A518I9Z3_9PLAN</name>
<dbReference type="KEGG" id="gfm:Enr17x_19720"/>
<feature type="chain" id="PRO_5021969351" description="Carboxypeptidase regulatory-like domain-containing protein" evidence="2">
    <location>
        <begin position="25"/>
        <end position="145"/>
    </location>
</feature>
<keyword evidence="2" id="KW-0732">Signal</keyword>
<dbReference type="OrthoDB" id="280709at2"/>
<sequence precursor="true">MNKNRIVRLCGSFSLLICFSFALTGCGGGVDDAPTLYPVKGTIKKDGTGIKDVRVSFVPAEDGIPAVGVSGEDGSYELSNPKGGKGAQPGTYKVVLSVTADESSYSGGGDPSKAKLPFPKSYTSKTTTPKIAEVKEGENVVDIEF</sequence>
<evidence type="ECO:0008006" key="5">
    <source>
        <dbReference type="Google" id="ProtNLM"/>
    </source>
</evidence>
<keyword evidence="4" id="KW-1185">Reference proteome</keyword>
<dbReference type="EMBL" id="CP037452">
    <property type="protein sequence ID" value="QDV49946.1"/>
    <property type="molecule type" value="Genomic_DNA"/>
</dbReference>
<feature type="region of interest" description="Disordered" evidence="1">
    <location>
        <begin position="102"/>
        <end position="124"/>
    </location>
</feature>
<evidence type="ECO:0000256" key="2">
    <source>
        <dbReference type="SAM" id="SignalP"/>
    </source>
</evidence>
<dbReference type="Proteomes" id="UP000318313">
    <property type="component" value="Chromosome"/>
</dbReference>
<dbReference type="AlphaFoldDB" id="A0A518I9Z3"/>
<proteinExistence type="predicted"/>
<dbReference type="PROSITE" id="PS51257">
    <property type="entry name" value="PROKAR_LIPOPROTEIN"/>
    <property type="match status" value="1"/>
</dbReference>
<organism evidence="3 4">
    <name type="scientific">Gimesia fumaroli</name>
    <dbReference type="NCBI Taxonomy" id="2527976"/>
    <lineage>
        <taxon>Bacteria</taxon>
        <taxon>Pseudomonadati</taxon>
        <taxon>Planctomycetota</taxon>
        <taxon>Planctomycetia</taxon>
        <taxon>Planctomycetales</taxon>
        <taxon>Planctomycetaceae</taxon>
        <taxon>Gimesia</taxon>
    </lineage>
</organism>
<evidence type="ECO:0000256" key="1">
    <source>
        <dbReference type="SAM" id="MobiDB-lite"/>
    </source>
</evidence>
<protein>
    <recommendedName>
        <fullName evidence="5">Carboxypeptidase regulatory-like domain-containing protein</fullName>
    </recommendedName>
</protein>
<gene>
    <name evidence="3" type="ORF">Enr17x_19720</name>
</gene>
<feature type="signal peptide" evidence="2">
    <location>
        <begin position="1"/>
        <end position="24"/>
    </location>
</feature>
<evidence type="ECO:0000313" key="4">
    <source>
        <dbReference type="Proteomes" id="UP000318313"/>
    </source>
</evidence>
<reference evidence="3 4" key="1">
    <citation type="submission" date="2019-03" db="EMBL/GenBank/DDBJ databases">
        <title>Deep-cultivation of Planctomycetes and their phenomic and genomic characterization uncovers novel biology.</title>
        <authorList>
            <person name="Wiegand S."/>
            <person name="Jogler M."/>
            <person name="Boedeker C."/>
            <person name="Pinto D."/>
            <person name="Vollmers J."/>
            <person name="Rivas-Marin E."/>
            <person name="Kohn T."/>
            <person name="Peeters S.H."/>
            <person name="Heuer A."/>
            <person name="Rast P."/>
            <person name="Oberbeckmann S."/>
            <person name="Bunk B."/>
            <person name="Jeske O."/>
            <person name="Meyerdierks A."/>
            <person name="Storesund J.E."/>
            <person name="Kallscheuer N."/>
            <person name="Luecker S."/>
            <person name="Lage O.M."/>
            <person name="Pohl T."/>
            <person name="Merkel B.J."/>
            <person name="Hornburger P."/>
            <person name="Mueller R.-W."/>
            <person name="Bruemmer F."/>
            <person name="Labrenz M."/>
            <person name="Spormann A.M."/>
            <person name="Op den Camp H."/>
            <person name="Overmann J."/>
            <person name="Amann R."/>
            <person name="Jetten M.S.M."/>
            <person name="Mascher T."/>
            <person name="Medema M.H."/>
            <person name="Devos D.P."/>
            <person name="Kaster A.-K."/>
            <person name="Ovreas L."/>
            <person name="Rohde M."/>
            <person name="Galperin M.Y."/>
            <person name="Jogler C."/>
        </authorList>
    </citation>
    <scope>NUCLEOTIDE SEQUENCE [LARGE SCALE GENOMIC DNA]</scope>
    <source>
        <strain evidence="3 4">Enr17</strain>
    </source>
</reference>
<evidence type="ECO:0000313" key="3">
    <source>
        <dbReference type="EMBL" id="QDV49946.1"/>
    </source>
</evidence>
<dbReference type="RefSeq" id="WP_145308090.1">
    <property type="nucleotide sequence ID" value="NZ_CP037452.1"/>
</dbReference>
<feature type="region of interest" description="Disordered" evidence="1">
    <location>
        <begin position="68"/>
        <end position="88"/>
    </location>
</feature>